<evidence type="ECO:0000256" key="1">
    <source>
        <dbReference type="SAM" id="Phobius"/>
    </source>
</evidence>
<proteinExistence type="predicted"/>
<keyword evidence="3" id="KW-1185">Reference proteome</keyword>
<keyword evidence="1" id="KW-1133">Transmembrane helix</keyword>
<sequence length="86" mass="9916">MKKYRFADHTSRTLFQRVRPFIFMFVGWNAIAYMAWKFINHRAAEDDPSWESRSSAEKILAITGSNPRNAKTKKISLFGKSSADAD</sequence>
<keyword evidence="1" id="KW-0472">Membrane</keyword>
<dbReference type="AlphaFoldDB" id="A0AAV4BCH4"/>
<keyword evidence="1" id="KW-0812">Transmembrane</keyword>
<protein>
    <submittedName>
        <fullName evidence="2">Uncharacterized protein</fullName>
    </submittedName>
</protein>
<dbReference type="Proteomes" id="UP000735302">
    <property type="component" value="Unassembled WGS sequence"/>
</dbReference>
<evidence type="ECO:0000313" key="3">
    <source>
        <dbReference type="Proteomes" id="UP000735302"/>
    </source>
</evidence>
<evidence type="ECO:0000313" key="2">
    <source>
        <dbReference type="EMBL" id="GFO17152.1"/>
    </source>
</evidence>
<reference evidence="2 3" key="1">
    <citation type="journal article" date="2021" name="Elife">
        <title>Chloroplast acquisition without the gene transfer in kleptoplastic sea slugs, Plakobranchus ocellatus.</title>
        <authorList>
            <person name="Maeda T."/>
            <person name="Takahashi S."/>
            <person name="Yoshida T."/>
            <person name="Shimamura S."/>
            <person name="Takaki Y."/>
            <person name="Nagai Y."/>
            <person name="Toyoda A."/>
            <person name="Suzuki Y."/>
            <person name="Arimoto A."/>
            <person name="Ishii H."/>
            <person name="Satoh N."/>
            <person name="Nishiyama T."/>
            <person name="Hasebe M."/>
            <person name="Maruyama T."/>
            <person name="Minagawa J."/>
            <person name="Obokata J."/>
            <person name="Shigenobu S."/>
        </authorList>
    </citation>
    <scope>NUCLEOTIDE SEQUENCE [LARGE SCALE GENOMIC DNA]</scope>
</reference>
<comment type="caution">
    <text evidence="2">The sequence shown here is derived from an EMBL/GenBank/DDBJ whole genome shotgun (WGS) entry which is preliminary data.</text>
</comment>
<feature type="transmembrane region" description="Helical" evidence="1">
    <location>
        <begin position="21"/>
        <end position="39"/>
    </location>
</feature>
<gene>
    <name evidence="2" type="ORF">PoB_004365700</name>
</gene>
<dbReference type="EMBL" id="BLXT01004727">
    <property type="protein sequence ID" value="GFO17152.1"/>
    <property type="molecule type" value="Genomic_DNA"/>
</dbReference>
<accession>A0AAV4BCH4</accession>
<name>A0AAV4BCH4_9GAST</name>
<organism evidence="2 3">
    <name type="scientific">Plakobranchus ocellatus</name>
    <dbReference type="NCBI Taxonomy" id="259542"/>
    <lineage>
        <taxon>Eukaryota</taxon>
        <taxon>Metazoa</taxon>
        <taxon>Spiralia</taxon>
        <taxon>Lophotrochozoa</taxon>
        <taxon>Mollusca</taxon>
        <taxon>Gastropoda</taxon>
        <taxon>Heterobranchia</taxon>
        <taxon>Euthyneura</taxon>
        <taxon>Panpulmonata</taxon>
        <taxon>Sacoglossa</taxon>
        <taxon>Placobranchoidea</taxon>
        <taxon>Plakobranchidae</taxon>
        <taxon>Plakobranchus</taxon>
    </lineage>
</organism>